<reference evidence="2" key="1">
    <citation type="journal article" date="2022" name="Nat. Commun.">
        <title>Chromosome evolution and the genetic basis of agronomically important traits in greater yam.</title>
        <authorList>
            <person name="Bredeson J.V."/>
            <person name="Lyons J.B."/>
            <person name="Oniyinde I.O."/>
            <person name="Okereke N.R."/>
            <person name="Kolade O."/>
            <person name="Nnabue I."/>
            <person name="Nwadili C.O."/>
            <person name="Hribova E."/>
            <person name="Parker M."/>
            <person name="Nwogha J."/>
            <person name="Shu S."/>
            <person name="Carlson J."/>
            <person name="Kariba R."/>
            <person name="Muthemba S."/>
            <person name="Knop K."/>
            <person name="Barton G.J."/>
            <person name="Sherwood A.V."/>
            <person name="Lopez-Montes A."/>
            <person name="Asiedu R."/>
            <person name="Jamnadass R."/>
            <person name="Muchugi A."/>
            <person name="Goodstein D."/>
            <person name="Egesi C.N."/>
            <person name="Featherston J."/>
            <person name="Asfaw A."/>
            <person name="Simpson G.G."/>
            <person name="Dolezel J."/>
            <person name="Hendre P.S."/>
            <person name="Van Deynze A."/>
            <person name="Kumar P.L."/>
            <person name="Obidiegwu J.E."/>
            <person name="Bhattacharjee R."/>
            <person name="Rokhsar D.S."/>
        </authorList>
    </citation>
    <scope>NUCLEOTIDE SEQUENCE [LARGE SCALE GENOMIC DNA]</scope>
    <source>
        <strain evidence="2">cv. TDa95/00328</strain>
    </source>
</reference>
<name>A0ACB7UKG2_DIOAL</name>
<proteinExistence type="predicted"/>
<dbReference type="Proteomes" id="UP000827976">
    <property type="component" value="Chromosome 15"/>
</dbReference>
<gene>
    <name evidence="1" type="ORF">IHE45_15G031600</name>
</gene>
<comment type="caution">
    <text evidence="1">The sequence shown here is derived from an EMBL/GenBank/DDBJ whole genome shotgun (WGS) entry which is preliminary data.</text>
</comment>
<dbReference type="EMBL" id="CM037025">
    <property type="protein sequence ID" value="KAH7660972.1"/>
    <property type="molecule type" value="Genomic_DNA"/>
</dbReference>
<accession>A0ACB7UKG2</accession>
<protein>
    <submittedName>
        <fullName evidence="1">GPI transamidase component PIG-T protein</fullName>
    </submittedName>
</protein>
<keyword evidence="2" id="KW-1185">Reference proteome</keyword>
<organism evidence="1 2">
    <name type="scientific">Dioscorea alata</name>
    <name type="common">Purple yam</name>
    <dbReference type="NCBI Taxonomy" id="55571"/>
    <lineage>
        <taxon>Eukaryota</taxon>
        <taxon>Viridiplantae</taxon>
        <taxon>Streptophyta</taxon>
        <taxon>Embryophyta</taxon>
        <taxon>Tracheophyta</taxon>
        <taxon>Spermatophyta</taxon>
        <taxon>Magnoliopsida</taxon>
        <taxon>Liliopsida</taxon>
        <taxon>Dioscoreales</taxon>
        <taxon>Dioscoreaceae</taxon>
        <taxon>Dioscorea</taxon>
    </lineage>
</organism>
<evidence type="ECO:0000313" key="2">
    <source>
        <dbReference type="Proteomes" id="UP000827976"/>
    </source>
</evidence>
<evidence type="ECO:0000313" key="1">
    <source>
        <dbReference type="EMBL" id="KAH7660972.1"/>
    </source>
</evidence>
<sequence length="658" mass="73823">MASTVAARAPATIHTSFLLLLVILLSCDLFDRIIASSGEAREEEFTEELLLKPLPDKKILAHFHFQSTVPPSDSIGHHHHLFPKAIAQLVKKFHIRELELSFTQGRWNYESWGGSDPMSNINAKPPGVEMWAVFDLPVNDIDESWKGLTHALSGIFCSSLNFLESSTAYSAPHWGLRTNSSSMRYGALPREAVCTENLTPWLKLLPCRDKAGLASLLDRPSIYKGYYHSQRLQLFSSAASGIILDQTLTVVLQPNVQRNGMPNSYDRFLQPNWSIMSMFKKKVTGQCALARASSIFIELEDGLATELEKLGAGESWNNLAFDLSVAPDRVIKEHNSVEGKSSSILYEFKVVKYSKYEPLDVGIKWKLPLLWSCPEAPFHARRFLMGSGNERGSIAISLQPTQSCDQFLSDSHKCTVRAVIFQVAPWYVKVYYHTLQIFIDGRSVPVADVVEKISVSPSEDKVSPGSLQMMLRFPCDMNSAALAMDFDKGFLHIDEYPPDANQGFDIPSAVVSFPDFYSSRSYLEDNCLKQSPLLLKLQKRTALQSYTEVLLVPLTTPDFSMPYNVITFTCTVLALYFGSLLNALRRRIGEEEQLLKSKDSKRVGLIPRLLSKLKGRTLESHQSSSGSSASSKPRPKWLFKVIFVALIAVLWHYYSNID</sequence>